<proteinExistence type="predicted"/>
<evidence type="ECO:0000313" key="4">
    <source>
        <dbReference type="Proteomes" id="UP001595818"/>
    </source>
</evidence>
<dbReference type="GO" id="GO:0016787">
    <property type="term" value="F:hydrolase activity"/>
    <property type="evidence" value="ECO:0007669"/>
    <property type="project" value="UniProtKB-KW"/>
</dbReference>
<dbReference type="PANTHER" id="PTHR43798:SF31">
    <property type="entry name" value="AB HYDROLASE SUPERFAMILY PROTEIN YCLE"/>
    <property type="match status" value="1"/>
</dbReference>
<gene>
    <name evidence="3" type="ORF">ACFPFU_12820</name>
</gene>
<evidence type="ECO:0000313" key="3">
    <source>
        <dbReference type="EMBL" id="MFC4872571.1"/>
    </source>
</evidence>
<dbReference type="PRINTS" id="PR00111">
    <property type="entry name" value="ABHYDROLASE"/>
</dbReference>
<dbReference type="InterPro" id="IPR050266">
    <property type="entry name" value="AB_hydrolase_sf"/>
</dbReference>
<dbReference type="Pfam" id="PF00561">
    <property type="entry name" value="Abhydrolase_1"/>
    <property type="match status" value="1"/>
</dbReference>
<accession>A0ABV9T229</accession>
<dbReference type="RefSeq" id="WP_377065075.1">
    <property type="nucleotide sequence ID" value="NZ_JBHSJJ010000006.1"/>
</dbReference>
<protein>
    <submittedName>
        <fullName evidence="3">Alpha/beta fold hydrolase</fullName>
    </submittedName>
</protein>
<evidence type="ECO:0000256" key="1">
    <source>
        <dbReference type="ARBA" id="ARBA00022801"/>
    </source>
</evidence>
<dbReference type="EMBL" id="JBHSJJ010000006">
    <property type="protein sequence ID" value="MFC4872571.1"/>
    <property type="molecule type" value="Genomic_DNA"/>
</dbReference>
<dbReference type="Proteomes" id="UP001595818">
    <property type="component" value="Unassembled WGS sequence"/>
</dbReference>
<dbReference type="SUPFAM" id="SSF53474">
    <property type="entry name" value="alpha/beta-Hydrolases"/>
    <property type="match status" value="1"/>
</dbReference>
<dbReference type="InterPro" id="IPR000073">
    <property type="entry name" value="AB_hydrolase_1"/>
</dbReference>
<dbReference type="Gene3D" id="3.40.50.1820">
    <property type="entry name" value="alpha/beta hydrolase"/>
    <property type="match status" value="1"/>
</dbReference>
<sequence>MKHIQYLGDDNMPLYSSTLGEGPSIIILHGGGPDRQSIIPFAKLLKNDYQVVFPDIRGYGESICLDRDKHNWQQYARDVISLMDHLDLKKTVICGMGLGSSIAERVAYSNPERVQATILISPETFDNDGEGSSKKEIELMNKCGEMAIQGGLEAAWNPFMGNLAPVIQSMVRAAFPRTDPRSFSAAMAIVHSQRLASWKQLSGIISPTLIIPGNDPRHNTDTGQQYLKFIPNATLGTGIDWQHIHTVDELAAAIIPQMKVFLKTLPFSHDR</sequence>
<keyword evidence="4" id="KW-1185">Reference proteome</keyword>
<evidence type="ECO:0000259" key="2">
    <source>
        <dbReference type="Pfam" id="PF00561"/>
    </source>
</evidence>
<organism evidence="3 4">
    <name type="scientific">Negadavirga shengliensis</name>
    <dbReference type="NCBI Taxonomy" id="1389218"/>
    <lineage>
        <taxon>Bacteria</taxon>
        <taxon>Pseudomonadati</taxon>
        <taxon>Bacteroidota</taxon>
        <taxon>Cytophagia</taxon>
        <taxon>Cytophagales</taxon>
        <taxon>Cyclobacteriaceae</taxon>
        <taxon>Negadavirga</taxon>
    </lineage>
</organism>
<reference evidence="4" key="1">
    <citation type="journal article" date="2019" name="Int. J. Syst. Evol. Microbiol.">
        <title>The Global Catalogue of Microorganisms (GCM) 10K type strain sequencing project: providing services to taxonomists for standard genome sequencing and annotation.</title>
        <authorList>
            <consortium name="The Broad Institute Genomics Platform"/>
            <consortium name="The Broad Institute Genome Sequencing Center for Infectious Disease"/>
            <person name="Wu L."/>
            <person name="Ma J."/>
        </authorList>
    </citation>
    <scope>NUCLEOTIDE SEQUENCE [LARGE SCALE GENOMIC DNA]</scope>
    <source>
        <strain evidence="4">CGMCC 4.7466</strain>
    </source>
</reference>
<comment type="caution">
    <text evidence="3">The sequence shown here is derived from an EMBL/GenBank/DDBJ whole genome shotgun (WGS) entry which is preliminary data.</text>
</comment>
<keyword evidence="1 3" id="KW-0378">Hydrolase</keyword>
<dbReference type="PANTHER" id="PTHR43798">
    <property type="entry name" value="MONOACYLGLYCEROL LIPASE"/>
    <property type="match status" value="1"/>
</dbReference>
<name>A0ABV9T229_9BACT</name>
<feature type="domain" description="AB hydrolase-1" evidence="2">
    <location>
        <begin position="23"/>
        <end position="128"/>
    </location>
</feature>
<dbReference type="InterPro" id="IPR029058">
    <property type="entry name" value="AB_hydrolase_fold"/>
</dbReference>